<evidence type="ECO:0000313" key="4">
    <source>
        <dbReference type="EMBL" id="MFC5911379.1"/>
    </source>
</evidence>
<keyword evidence="5" id="KW-1185">Reference proteome</keyword>
<dbReference type="Pfam" id="PF04616">
    <property type="entry name" value="Glyco_hydro_43"/>
    <property type="match status" value="1"/>
</dbReference>
<dbReference type="EMBL" id="JBHSQJ010000158">
    <property type="protein sequence ID" value="MFC5911379.1"/>
    <property type="molecule type" value="Genomic_DNA"/>
</dbReference>
<comment type="similarity">
    <text evidence="1">Belongs to the glycosyl hydrolase 43 family.</text>
</comment>
<evidence type="ECO:0000256" key="1">
    <source>
        <dbReference type="ARBA" id="ARBA00009865"/>
    </source>
</evidence>
<keyword evidence="2" id="KW-0378">Hydrolase</keyword>
<evidence type="ECO:0000256" key="2">
    <source>
        <dbReference type="ARBA" id="ARBA00022801"/>
    </source>
</evidence>
<dbReference type="PANTHER" id="PTHR42812">
    <property type="entry name" value="BETA-XYLOSIDASE"/>
    <property type="match status" value="1"/>
</dbReference>
<dbReference type="Proteomes" id="UP001596174">
    <property type="component" value="Unassembled WGS sequence"/>
</dbReference>
<evidence type="ECO:0000256" key="3">
    <source>
        <dbReference type="ARBA" id="ARBA00023295"/>
    </source>
</evidence>
<accession>A0ABW1G9U4</accession>
<dbReference type="InterPro" id="IPR051795">
    <property type="entry name" value="Glycosyl_Hydrlase_43"/>
</dbReference>
<dbReference type="InterPro" id="IPR023296">
    <property type="entry name" value="Glyco_hydro_beta-prop_sf"/>
</dbReference>
<dbReference type="SUPFAM" id="SSF75005">
    <property type="entry name" value="Arabinanase/levansucrase/invertase"/>
    <property type="match status" value="1"/>
</dbReference>
<proteinExistence type="inferred from homology"/>
<gene>
    <name evidence="4" type="ORF">ACFP3V_29770</name>
</gene>
<dbReference type="RefSeq" id="WP_380590235.1">
    <property type="nucleotide sequence ID" value="NZ_JBHSQJ010000158.1"/>
</dbReference>
<reference evidence="5" key="1">
    <citation type="journal article" date="2019" name="Int. J. Syst. Evol. Microbiol.">
        <title>The Global Catalogue of Microorganisms (GCM) 10K type strain sequencing project: providing services to taxonomists for standard genome sequencing and annotation.</title>
        <authorList>
            <consortium name="The Broad Institute Genomics Platform"/>
            <consortium name="The Broad Institute Genome Sequencing Center for Infectious Disease"/>
            <person name="Wu L."/>
            <person name="Ma J."/>
        </authorList>
    </citation>
    <scope>NUCLEOTIDE SEQUENCE [LARGE SCALE GENOMIC DNA]</scope>
    <source>
        <strain evidence="5">JCM 4816</strain>
    </source>
</reference>
<protein>
    <submittedName>
        <fullName evidence="4">Family 43 glycosylhydrolase</fullName>
    </submittedName>
</protein>
<name>A0ABW1G9U4_9ACTN</name>
<dbReference type="InterPro" id="IPR006710">
    <property type="entry name" value="Glyco_hydro_43"/>
</dbReference>
<dbReference type="Gene3D" id="2.115.10.20">
    <property type="entry name" value="Glycosyl hydrolase domain, family 43"/>
    <property type="match status" value="1"/>
</dbReference>
<sequence length="107" mass="11795">MSEDSATVATNPVIPGFHPDPTICRVGEDYYLACSSFEYFPGVPIFHSRDLVHWTQIGNALDRPDQLRLQGASSSGGIYAPTLRHHDGRFWLIVTNVSHDGNLIVTA</sequence>
<dbReference type="PANTHER" id="PTHR42812:SF12">
    <property type="entry name" value="BETA-XYLOSIDASE-RELATED"/>
    <property type="match status" value="1"/>
</dbReference>
<comment type="caution">
    <text evidence="4">The sequence shown here is derived from an EMBL/GenBank/DDBJ whole genome shotgun (WGS) entry which is preliminary data.</text>
</comment>
<organism evidence="4 5">
    <name type="scientific">Streptacidiphilus monticola</name>
    <dbReference type="NCBI Taxonomy" id="2161674"/>
    <lineage>
        <taxon>Bacteria</taxon>
        <taxon>Bacillati</taxon>
        <taxon>Actinomycetota</taxon>
        <taxon>Actinomycetes</taxon>
        <taxon>Kitasatosporales</taxon>
        <taxon>Streptomycetaceae</taxon>
        <taxon>Streptacidiphilus</taxon>
    </lineage>
</organism>
<keyword evidence="3" id="KW-0326">Glycosidase</keyword>
<evidence type="ECO:0000313" key="5">
    <source>
        <dbReference type="Proteomes" id="UP001596174"/>
    </source>
</evidence>
<feature type="non-terminal residue" evidence="4">
    <location>
        <position position="107"/>
    </location>
</feature>